<dbReference type="GO" id="GO:0005829">
    <property type="term" value="C:cytosol"/>
    <property type="evidence" value="ECO:0007669"/>
    <property type="project" value="TreeGrafter"/>
</dbReference>
<dbReference type="GO" id="GO:0016812">
    <property type="term" value="F:hydrolase activity, acting on carbon-nitrogen (but not peptide) bonds, in cyclic amides"/>
    <property type="evidence" value="ECO:0007669"/>
    <property type="project" value="TreeGrafter"/>
</dbReference>
<dbReference type="Pfam" id="PF07969">
    <property type="entry name" value="Amidohydro_3"/>
    <property type="match status" value="1"/>
</dbReference>
<comment type="caution">
    <text evidence="2">The sequence shown here is derived from an EMBL/GenBank/DDBJ whole genome shotgun (WGS) entry which is preliminary data.</text>
</comment>
<protein>
    <submittedName>
        <fullName evidence="2">D-aminoacylase</fullName>
    </submittedName>
</protein>
<dbReference type="InterPro" id="IPR023100">
    <property type="entry name" value="D-aminoacylase_insert_dom_sf"/>
</dbReference>
<evidence type="ECO:0000259" key="1">
    <source>
        <dbReference type="Pfam" id="PF07969"/>
    </source>
</evidence>
<reference evidence="2 3" key="1">
    <citation type="submission" date="2019-02" db="EMBL/GenBank/DDBJ databases">
        <title>Draft genome sequences of novel Actinobacteria.</title>
        <authorList>
            <person name="Sahin N."/>
            <person name="Ay H."/>
            <person name="Saygin H."/>
        </authorList>
    </citation>
    <scope>NUCLEOTIDE SEQUENCE [LARGE SCALE GENOMIC DNA]</scope>
    <source>
        <strain evidence="2 3">KC603</strain>
    </source>
</reference>
<evidence type="ECO:0000313" key="2">
    <source>
        <dbReference type="EMBL" id="TDC54595.1"/>
    </source>
</evidence>
<dbReference type="GO" id="GO:0016811">
    <property type="term" value="F:hydrolase activity, acting on carbon-nitrogen (but not peptide) bonds, in linear amides"/>
    <property type="evidence" value="ECO:0007669"/>
    <property type="project" value="InterPro"/>
</dbReference>
<dbReference type="Gene3D" id="3.30.1490.130">
    <property type="entry name" value="D-aminoacylase. Domain 3"/>
    <property type="match status" value="1"/>
</dbReference>
<dbReference type="InterPro" id="IPR011059">
    <property type="entry name" value="Metal-dep_hydrolase_composite"/>
</dbReference>
<dbReference type="InterPro" id="IPR032466">
    <property type="entry name" value="Metal_Hydrolase"/>
</dbReference>
<name>A0A4V2XY19_9ACTN</name>
<proteinExistence type="predicted"/>
<keyword evidence="3" id="KW-1185">Reference proteome</keyword>
<dbReference type="PANTHER" id="PTHR11647">
    <property type="entry name" value="HYDRANTOINASE/DIHYDROPYRIMIDINASE FAMILY MEMBER"/>
    <property type="match status" value="1"/>
</dbReference>
<dbReference type="InterPro" id="IPR013108">
    <property type="entry name" value="Amidohydro_3"/>
</dbReference>
<sequence>MTDTLVLRGGTVFDGLGSPGVVADVVIADGVVRAVAPGAATSGDTAGARTVDCTGLHVAPGFVDAHSHSDMVPLMDDPQPFKLLQGVTTEIAGNCGFSFAPLDQVSSAVVDAMYGELACTIPSPAGSFAAFLDLVEQHGPTNHLAYLVGHHTLRLTANGAGDELRPGALERMRDLAAEAFRAGAVGFSTGLIYPPGCFADRAELEAIARVAGAYGRTYATHMRDEGRHVEDAIDEAVAVALAGGIRLQISHCKAAGRAAHGKSAALLDRIAAARLAGVDVMGDQYPYLAGGTVLLALLPNRAAEGGATAMTARLADPAYRIALQADAERADPGDGMWGSTTPAQVIVTGHRDPDAVGRTVADLAEQRGQAENPFDTLCDLVADDPTAMIVVEMMAEPDVQAIMASPLVGIGSDNGPPIGLQHPRTYGCFPRLLGTYVREQQVLTWEEAIRKATSLVARQFGLAGRGVLLPGAHADITVFDPDRIGHAGTYTTPDVTPEGIETVVLGGRVVVDGGTFSGERAGRVLRA</sequence>
<dbReference type="Proteomes" id="UP000295621">
    <property type="component" value="Unassembled WGS sequence"/>
</dbReference>
<feature type="domain" description="Amidohydrolase 3" evidence="1">
    <location>
        <begin position="49"/>
        <end position="511"/>
    </location>
</feature>
<dbReference type="Gene3D" id="3.20.20.140">
    <property type="entry name" value="Metal-dependent hydrolases"/>
    <property type="match status" value="1"/>
</dbReference>
<dbReference type="PANTHER" id="PTHR11647:SF1">
    <property type="entry name" value="COLLAPSIN RESPONSE MEDIATOR PROTEIN"/>
    <property type="match status" value="1"/>
</dbReference>
<dbReference type="EMBL" id="SMKL01000003">
    <property type="protein sequence ID" value="TDC54595.1"/>
    <property type="molecule type" value="Genomic_DNA"/>
</dbReference>
<dbReference type="Gene3D" id="2.30.40.10">
    <property type="entry name" value="Urease, subunit C, domain 1"/>
    <property type="match status" value="1"/>
</dbReference>
<dbReference type="AlphaFoldDB" id="A0A4V2XY19"/>
<accession>A0A4V2XY19</accession>
<dbReference type="RefSeq" id="WP_131978489.1">
    <property type="nucleotide sequence ID" value="NZ_SMKL01000003.1"/>
</dbReference>
<dbReference type="InterPro" id="IPR050378">
    <property type="entry name" value="Metallo-dep_Hydrolases_sf"/>
</dbReference>
<dbReference type="OrthoDB" id="9766983at2"/>
<gene>
    <name evidence="2" type="ORF">E1212_02270</name>
</gene>
<dbReference type="SUPFAM" id="SSF51338">
    <property type="entry name" value="Composite domain of metallo-dependent hydrolases"/>
    <property type="match status" value="1"/>
</dbReference>
<dbReference type="SUPFAM" id="SSF51556">
    <property type="entry name" value="Metallo-dependent hydrolases"/>
    <property type="match status" value="1"/>
</dbReference>
<organism evidence="2 3">
    <name type="scientific">Jiangella ureilytica</name>
    <dbReference type="NCBI Taxonomy" id="2530374"/>
    <lineage>
        <taxon>Bacteria</taxon>
        <taxon>Bacillati</taxon>
        <taxon>Actinomycetota</taxon>
        <taxon>Actinomycetes</taxon>
        <taxon>Jiangellales</taxon>
        <taxon>Jiangellaceae</taxon>
        <taxon>Jiangella</taxon>
    </lineage>
</organism>
<evidence type="ECO:0000313" key="3">
    <source>
        <dbReference type="Proteomes" id="UP000295621"/>
    </source>
</evidence>